<evidence type="ECO:0000313" key="2">
    <source>
        <dbReference type="EMBL" id="SVB57153.1"/>
    </source>
</evidence>
<dbReference type="GO" id="GO:0005737">
    <property type="term" value="C:cytoplasm"/>
    <property type="evidence" value="ECO:0007669"/>
    <property type="project" value="TreeGrafter"/>
</dbReference>
<comment type="similarity">
    <text evidence="1">Belongs to the UPF0235 family.</text>
</comment>
<evidence type="ECO:0000256" key="1">
    <source>
        <dbReference type="ARBA" id="ARBA00010364"/>
    </source>
</evidence>
<dbReference type="InterPro" id="IPR003746">
    <property type="entry name" value="DUF167"/>
</dbReference>
<dbReference type="SUPFAM" id="SSF69786">
    <property type="entry name" value="YggU-like"/>
    <property type="match status" value="1"/>
</dbReference>
<protein>
    <submittedName>
        <fullName evidence="2">Uncharacterized protein</fullName>
    </submittedName>
</protein>
<dbReference type="EMBL" id="UINC01047638">
    <property type="protein sequence ID" value="SVB57153.1"/>
    <property type="molecule type" value="Genomic_DNA"/>
</dbReference>
<gene>
    <name evidence="2" type="ORF">METZ01_LOCUS210007</name>
</gene>
<sequence length="102" mass="11083">MSLNIKTCRDGIKFSATIQPRSSKNKICGLQGESLKIRLTSPPVDGEANKMCIKLLAKQLNIASSQIIIVSGQKGRNKLIRIEGVGISEFLKKVPQSSDLDS</sequence>
<dbReference type="PANTHER" id="PTHR13420:SF7">
    <property type="entry name" value="UPF0235 PROTEIN C15ORF40"/>
    <property type="match status" value="1"/>
</dbReference>
<dbReference type="NCBIfam" id="TIGR00251">
    <property type="entry name" value="DUF167 family protein"/>
    <property type="match status" value="1"/>
</dbReference>
<dbReference type="Gene3D" id="3.30.1200.10">
    <property type="entry name" value="YggU-like"/>
    <property type="match status" value="1"/>
</dbReference>
<name>A0A382F4M1_9ZZZZ</name>
<reference evidence="2" key="1">
    <citation type="submission" date="2018-05" db="EMBL/GenBank/DDBJ databases">
        <authorList>
            <person name="Lanie J.A."/>
            <person name="Ng W.-L."/>
            <person name="Kazmierczak K.M."/>
            <person name="Andrzejewski T.M."/>
            <person name="Davidsen T.M."/>
            <person name="Wayne K.J."/>
            <person name="Tettelin H."/>
            <person name="Glass J.I."/>
            <person name="Rusch D."/>
            <person name="Podicherti R."/>
            <person name="Tsui H.-C.T."/>
            <person name="Winkler M.E."/>
        </authorList>
    </citation>
    <scope>NUCLEOTIDE SEQUENCE</scope>
</reference>
<dbReference type="PANTHER" id="PTHR13420">
    <property type="entry name" value="UPF0235 PROTEIN C15ORF40"/>
    <property type="match status" value="1"/>
</dbReference>
<organism evidence="2">
    <name type="scientific">marine metagenome</name>
    <dbReference type="NCBI Taxonomy" id="408172"/>
    <lineage>
        <taxon>unclassified sequences</taxon>
        <taxon>metagenomes</taxon>
        <taxon>ecological metagenomes</taxon>
    </lineage>
</organism>
<accession>A0A382F4M1</accession>
<dbReference type="Pfam" id="PF02594">
    <property type="entry name" value="DUF167"/>
    <property type="match status" value="1"/>
</dbReference>
<proteinExistence type="inferred from homology"/>
<dbReference type="SMART" id="SM01152">
    <property type="entry name" value="DUF167"/>
    <property type="match status" value="1"/>
</dbReference>
<dbReference type="AlphaFoldDB" id="A0A382F4M1"/>
<dbReference type="InterPro" id="IPR036591">
    <property type="entry name" value="YggU-like_sf"/>
</dbReference>
<dbReference type="HAMAP" id="MF_00634">
    <property type="entry name" value="UPF0235"/>
    <property type="match status" value="1"/>
</dbReference>